<feature type="region of interest" description="Disordered" evidence="1">
    <location>
        <begin position="1"/>
        <end position="102"/>
    </location>
</feature>
<evidence type="ECO:0000256" key="1">
    <source>
        <dbReference type="SAM" id="MobiDB-lite"/>
    </source>
</evidence>
<dbReference type="Proteomes" id="UP000240830">
    <property type="component" value="Unassembled WGS sequence"/>
</dbReference>
<comment type="caution">
    <text evidence="3">The sequence shown here is derived from an EMBL/GenBank/DDBJ whole genome shotgun (WGS) entry which is preliminary data.</text>
</comment>
<feature type="compositionally biased region" description="Polar residues" evidence="1">
    <location>
        <begin position="29"/>
        <end position="38"/>
    </location>
</feature>
<dbReference type="Pfam" id="PF04419">
    <property type="entry name" value="SERF-like_N"/>
    <property type="match status" value="1"/>
</dbReference>
<accession>A0A2H9TNX8</accession>
<organism evidence="3 4">
    <name type="scientific">Paramicrosporidium saccamoebae</name>
    <dbReference type="NCBI Taxonomy" id="1246581"/>
    <lineage>
        <taxon>Eukaryota</taxon>
        <taxon>Fungi</taxon>
        <taxon>Fungi incertae sedis</taxon>
        <taxon>Cryptomycota</taxon>
        <taxon>Cryptomycota incertae sedis</taxon>
        <taxon>Paramicrosporidium</taxon>
    </lineage>
</organism>
<evidence type="ECO:0000259" key="2">
    <source>
        <dbReference type="Pfam" id="PF04419"/>
    </source>
</evidence>
<protein>
    <recommendedName>
        <fullName evidence="2">Small EDRK-rich factor-like N-terminal domain-containing protein</fullName>
    </recommendedName>
</protein>
<dbReference type="AlphaFoldDB" id="A0A2H9TNX8"/>
<feature type="compositionally biased region" description="Basic and acidic residues" evidence="1">
    <location>
        <begin position="55"/>
        <end position="67"/>
    </location>
</feature>
<reference evidence="3 4" key="1">
    <citation type="submission" date="2016-10" db="EMBL/GenBank/DDBJ databases">
        <title>The genome of Paramicrosporidium saccamoebae is the missing link in understanding Cryptomycota and Microsporidia evolution.</title>
        <authorList>
            <person name="Quandt C.A."/>
            <person name="Beaudet D."/>
            <person name="Corsaro D."/>
            <person name="Michel R."/>
            <person name="Corradi N."/>
            <person name="James T."/>
        </authorList>
    </citation>
    <scope>NUCLEOTIDE SEQUENCE [LARGE SCALE GENOMIC DNA]</scope>
    <source>
        <strain evidence="3 4">KSL3</strain>
    </source>
</reference>
<dbReference type="EMBL" id="MTSL01000063">
    <property type="protein sequence ID" value="PJF19446.1"/>
    <property type="molecule type" value="Genomic_DNA"/>
</dbReference>
<feature type="domain" description="Small EDRK-rich factor-like N-terminal" evidence="2">
    <location>
        <begin position="1"/>
        <end position="23"/>
    </location>
</feature>
<keyword evidence="4" id="KW-1185">Reference proteome</keyword>
<gene>
    <name evidence="3" type="ORF">PSACC_00722</name>
</gene>
<evidence type="ECO:0000313" key="4">
    <source>
        <dbReference type="Proteomes" id="UP000240830"/>
    </source>
</evidence>
<dbReference type="InterPro" id="IPR007513">
    <property type="entry name" value="SERF-like_N"/>
</dbReference>
<evidence type="ECO:0000313" key="3">
    <source>
        <dbReference type="EMBL" id="PJF19446.1"/>
    </source>
</evidence>
<name>A0A2H9TNX8_9FUNG</name>
<sequence>MTRGNQREMDRAKNAKKQAGQKKERDTPEGSSVQNVKLQKQVEAEARKASAPSTAKDKNLSRRDLRIVSESGNLSRRGGPNFKPVHNSTDSSTCCRGEELRG</sequence>
<feature type="compositionally biased region" description="Basic and acidic residues" evidence="1">
    <location>
        <begin position="1"/>
        <end position="13"/>
    </location>
</feature>
<proteinExistence type="predicted"/>